<name>A0A813DAV1_POLGL</name>
<proteinExistence type="predicted"/>
<accession>A0A813DAV1</accession>
<organism evidence="1 2">
    <name type="scientific">Polarella glacialis</name>
    <name type="common">Dinoflagellate</name>
    <dbReference type="NCBI Taxonomy" id="89957"/>
    <lineage>
        <taxon>Eukaryota</taxon>
        <taxon>Sar</taxon>
        <taxon>Alveolata</taxon>
        <taxon>Dinophyceae</taxon>
        <taxon>Suessiales</taxon>
        <taxon>Suessiaceae</taxon>
        <taxon>Polarella</taxon>
    </lineage>
</organism>
<gene>
    <name evidence="1" type="ORF">PGLA1383_LOCUS1975</name>
</gene>
<feature type="non-terminal residue" evidence="1">
    <location>
        <position position="1"/>
    </location>
</feature>
<reference evidence="1" key="1">
    <citation type="submission" date="2021-02" db="EMBL/GenBank/DDBJ databases">
        <authorList>
            <person name="Dougan E. K."/>
            <person name="Rhodes N."/>
            <person name="Thang M."/>
            <person name="Chan C."/>
        </authorList>
    </citation>
    <scope>NUCLEOTIDE SEQUENCE</scope>
</reference>
<evidence type="ECO:0000313" key="1">
    <source>
        <dbReference type="EMBL" id="CAE8582987.1"/>
    </source>
</evidence>
<comment type="caution">
    <text evidence="1">The sequence shown here is derived from an EMBL/GenBank/DDBJ whole genome shotgun (WGS) entry which is preliminary data.</text>
</comment>
<dbReference type="AlphaFoldDB" id="A0A813DAV1"/>
<evidence type="ECO:0000313" key="2">
    <source>
        <dbReference type="Proteomes" id="UP000654075"/>
    </source>
</evidence>
<dbReference type="EMBL" id="CAJNNV010000555">
    <property type="protein sequence ID" value="CAE8582987.1"/>
    <property type="molecule type" value="Genomic_DNA"/>
</dbReference>
<keyword evidence="2" id="KW-1185">Reference proteome</keyword>
<protein>
    <submittedName>
        <fullName evidence="1">Uncharacterized protein</fullName>
    </submittedName>
</protein>
<dbReference type="Proteomes" id="UP000654075">
    <property type="component" value="Unassembled WGS sequence"/>
</dbReference>
<sequence>GFWNDVVDAEEFISTPAAVLNTAAGACVQVAPVPSPRGYPVVRRPATWAVGPPASGPAAAQVWLRKSSRDAKGGLPDACDTHTFGLGSYSRCPVCLSTVVAISDASNDSQPSLDKFCRCFPGRCFPGRASQHRARDFWEVRLWQAPEIRFHRFCAMFSRWQTQQSNKYDTRVKL</sequence>